<dbReference type="Proteomes" id="UP000215127">
    <property type="component" value="Chromosome 9"/>
</dbReference>
<organism evidence="2 3">
    <name type="scientific">Zymoseptoria tritici (strain ST99CH_3D7)</name>
    <dbReference type="NCBI Taxonomy" id="1276538"/>
    <lineage>
        <taxon>Eukaryota</taxon>
        <taxon>Fungi</taxon>
        <taxon>Dikarya</taxon>
        <taxon>Ascomycota</taxon>
        <taxon>Pezizomycotina</taxon>
        <taxon>Dothideomycetes</taxon>
        <taxon>Dothideomycetidae</taxon>
        <taxon>Mycosphaerellales</taxon>
        <taxon>Mycosphaerellaceae</taxon>
        <taxon>Zymoseptoria</taxon>
    </lineage>
</organism>
<sequence length="182" mass="21133">MKLFAGLLLALPFVDAIDCGITGYPVSWAYFSKTDANLATQKNCDMQAVHSHLKPQCVESEERSVEVLGPIVQGRGAHHLDHHNIATYYNKFATIDVNYIRKDNDNDNDNVFKSCHYHNFIKGTGHFDSRKRLHYLDYQQCCRHIVDDQRRHEFDFGQRRCRCDIIDHQAFVDNLGHNHRSD</sequence>
<reference evidence="2 3" key="1">
    <citation type="submission" date="2016-06" db="EMBL/GenBank/DDBJ databases">
        <authorList>
            <person name="Kjaerup R.B."/>
            <person name="Dalgaard T.S."/>
            <person name="Juul-Madsen H.R."/>
        </authorList>
    </citation>
    <scope>NUCLEOTIDE SEQUENCE [LARGE SCALE GENOMIC DNA]</scope>
</reference>
<name>A0A1X7S397_ZYMT9</name>
<dbReference type="EMBL" id="LT853700">
    <property type="protein sequence ID" value="SMQ53990.1"/>
    <property type="molecule type" value="Genomic_DNA"/>
</dbReference>
<keyword evidence="1" id="KW-0732">Signal</keyword>
<evidence type="ECO:0000256" key="1">
    <source>
        <dbReference type="SAM" id="SignalP"/>
    </source>
</evidence>
<feature type="signal peptide" evidence="1">
    <location>
        <begin position="1"/>
        <end position="16"/>
    </location>
</feature>
<feature type="chain" id="PRO_5012440192" evidence="1">
    <location>
        <begin position="17"/>
        <end position="182"/>
    </location>
</feature>
<keyword evidence="3" id="KW-1185">Reference proteome</keyword>
<evidence type="ECO:0000313" key="3">
    <source>
        <dbReference type="Proteomes" id="UP000215127"/>
    </source>
</evidence>
<gene>
    <name evidence="2" type="ORF">ZT3D7_G9144</name>
</gene>
<dbReference type="AlphaFoldDB" id="A0A1X7S397"/>
<evidence type="ECO:0000313" key="2">
    <source>
        <dbReference type="EMBL" id="SMQ53990.1"/>
    </source>
</evidence>
<proteinExistence type="predicted"/>
<accession>A0A1X7S397</accession>
<protein>
    <submittedName>
        <fullName evidence="2">Uncharacterized protein</fullName>
    </submittedName>
</protein>